<dbReference type="EMBL" id="JAGKQM010000016">
    <property type="protein sequence ID" value="KAH0874854.1"/>
    <property type="molecule type" value="Genomic_DNA"/>
</dbReference>
<gene>
    <name evidence="2" type="ORF">HID58_072216</name>
</gene>
<evidence type="ECO:0000313" key="2">
    <source>
        <dbReference type="EMBL" id="KAH0874854.1"/>
    </source>
</evidence>
<keyword evidence="3" id="KW-1185">Reference proteome</keyword>
<evidence type="ECO:0000313" key="3">
    <source>
        <dbReference type="Proteomes" id="UP000824890"/>
    </source>
</evidence>
<dbReference type="Proteomes" id="UP000824890">
    <property type="component" value="Unassembled WGS sequence"/>
</dbReference>
<reference evidence="2 3" key="1">
    <citation type="submission" date="2021-05" db="EMBL/GenBank/DDBJ databases">
        <title>Genome Assembly of Synthetic Allotetraploid Brassica napus Reveals Homoeologous Exchanges between Subgenomes.</title>
        <authorList>
            <person name="Davis J.T."/>
        </authorList>
    </citation>
    <scope>NUCLEOTIDE SEQUENCE [LARGE SCALE GENOMIC DNA]</scope>
    <source>
        <strain evidence="3">cv. Da-Ae</strain>
        <tissue evidence="2">Seedling</tissue>
    </source>
</reference>
<sequence>MKINGLKPLIMRMDIELPSKKVVEVDLCHMKMKIASFALHLDKEEIRGCCPNTTPWKESKKAKGGRKAGDKLVYNKDNREREIAGLTTNMRTQEMLEALLITIPLGLFLKGALAMRKIRDVMMIGINNPSSRRTPPRREGRDQPSVDYVSHSREPLAPPMHNKPGISPIREERSRSNQSPGTNAITVQRRNIIADRLSDPRGSNSKSEERICAKDRLSVHTQRTSLNERSESNSNSKHIHNVELQEVDENMHLPVINSITRPSSSNVFDSGRLGPSERSPIRTLSEDRIHVSLRLGPLLQTETEESEENQLTLAALAKAAGKRKVGNSQTLRKVGNRPAQGHAIKKRRVTKVHPSPKRKLMLDAIIRHSIIAWVKEQNLNSNLAIQKAQMQLRILQQATAASDGNSETLKEPVQSLLHLTGALSPRPL</sequence>
<proteinExistence type="predicted"/>
<name>A0ABQ7Z3Y9_BRANA</name>
<feature type="compositionally biased region" description="Polar residues" evidence="1">
    <location>
        <begin position="176"/>
        <end position="189"/>
    </location>
</feature>
<feature type="compositionally biased region" description="Basic and acidic residues" evidence="1">
    <location>
        <begin position="136"/>
        <end position="154"/>
    </location>
</feature>
<feature type="region of interest" description="Disordered" evidence="1">
    <location>
        <begin position="126"/>
        <end position="237"/>
    </location>
</feature>
<protein>
    <submittedName>
        <fullName evidence="2">Uncharacterized protein</fullName>
    </submittedName>
</protein>
<accession>A0ABQ7Z3Y9</accession>
<comment type="caution">
    <text evidence="2">The sequence shown here is derived from an EMBL/GenBank/DDBJ whole genome shotgun (WGS) entry which is preliminary data.</text>
</comment>
<evidence type="ECO:0000256" key="1">
    <source>
        <dbReference type="SAM" id="MobiDB-lite"/>
    </source>
</evidence>
<organism evidence="2 3">
    <name type="scientific">Brassica napus</name>
    <name type="common">Rape</name>
    <dbReference type="NCBI Taxonomy" id="3708"/>
    <lineage>
        <taxon>Eukaryota</taxon>
        <taxon>Viridiplantae</taxon>
        <taxon>Streptophyta</taxon>
        <taxon>Embryophyta</taxon>
        <taxon>Tracheophyta</taxon>
        <taxon>Spermatophyta</taxon>
        <taxon>Magnoliopsida</taxon>
        <taxon>eudicotyledons</taxon>
        <taxon>Gunneridae</taxon>
        <taxon>Pentapetalae</taxon>
        <taxon>rosids</taxon>
        <taxon>malvids</taxon>
        <taxon>Brassicales</taxon>
        <taxon>Brassicaceae</taxon>
        <taxon>Brassiceae</taxon>
        <taxon>Brassica</taxon>
    </lineage>
</organism>
<feature type="compositionally biased region" description="Basic and acidic residues" evidence="1">
    <location>
        <begin position="206"/>
        <end position="218"/>
    </location>
</feature>